<proteinExistence type="predicted"/>
<dbReference type="Proteomes" id="UP000233837">
    <property type="component" value="Unassembled WGS sequence"/>
</dbReference>
<organism evidence="1 2">
    <name type="scientific">Dendrobium catenatum</name>
    <dbReference type="NCBI Taxonomy" id="906689"/>
    <lineage>
        <taxon>Eukaryota</taxon>
        <taxon>Viridiplantae</taxon>
        <taxon>Streptophyta</taxon>
        <taxon>Embryophyta</taxon>
        <taxon>Tracheophyta</taxon>
        <taxon>Spermatophyta</taxon>
        <taxon>Magnoliopsida</taxon>
        <taxon>Liliopsida</taxon>
        <taxon>Asparagales</taxon>
        <taxon>Orchidaceae</taxon>
        <taxon>Epidendroideae</taxon>
        <taxon>Malaxideae</taxon>
        <taxon>Dendrobiinae</taxon>
        <taxon>Dendrobium</taxon>
    </lineage>
</organism>
<keyword evidence="2" id="KW-1185">Reference proteome</keyword>
<dbReference type="AlphaFoldDB" id="A0A2I0XA90"/>
<dbReference type="EMBL" id="KZ502026">
    <property type="protein sequence ID" value="PKU84838.1"/>
    <property type="molecule type" value="Genomic_DNA"/>
</dbReference>
<accession>A0A2I0XA90</accession>
<protein>
    <submittedName>
        <fullName evidence="1">Uncharacterized protein</fullName>
    </submittedName>
</protein>
<evidence type="ECO:0000313" key="2">
    <source>
        <dbReference type="Proteomes" id="UP000233837"/>
    </source>
</evidence>
<name>A0A2I0XA90_9ASPA</name>
<sequence length="255" mass="28245">MNAPRPSGPLRANGRVSNGIVIREGVRPPSRQCLVEGKGKNVMVVDMVGEKNMDLKRNTGGNLADGSGRCCCRKFCHGSKKCSETVEAVGVKVPEIHSTNRFTALIDSNEEGDVGNHEGIDNSIDRGMDLVNPDVKLAVFQNTDGLSAVRKPPVNMASEIIASSLFLAILIVDNLYHWLRPIFVPTMFRPLRRRYSYRRLTGGLYTEGYSGWREFEEPPASVDTPPLLHLRLPGGQCRRSDQWTTPTVFHWLTAG</sequence>
<reference evidence="1 2" key="1">
    <citation type="journal article" date="2016" name="Sci. Rep.">
        <title>The Dendrobium catenatum Lindl. genome sequence provides insights into polysaccharide synthase, floral development and adaptive evolution.</title>
        <authorList>
            <person name="Zhang G.Q."/>
            <person name="Xu Q."/>
            <person name="Bian C."/>
            <person name="Tsai W.C."/>
            <person name="Yeh C.M."/>
            <person name="Liu K.W."/>
            <person name="Yoshida K."/>
            <person name="Zhang L.S."/>
            <person name="Chang S.B."/>
            <person name="Chen F."/>
            <person name="Shi Y."/>
            <person name="Su Y.Y."/>
            <person name="Zhang Y.Q."/>
            <person name="Chen L.J."/>
            <person name="Yin Y."/>
            <person name="Lin M."/>
            <person name="Huang H."/>
            <person name="Deng H."/>
            <person name="Wang Z.W."/>
            <person name="Zhu S.L."/>
            <person name="Zhao X."/>
            <person name="Deng C."/>
            <person name="Niu S.C."/>
            <person name="Huang J."/>
            <person name="Wang M."/>
            <person name="Liu G.H."/>
            <person name="Yang H.J."/>
            <person name="Xiao X.J."/>
            <person name="Hsiao Y.Y."/>
            <person name="Wu W.L."/>
            <person name="Chen Y.Y."/>
            <person name="Mitsuda N."/>
            <person name="Ohme-Takagi M."/>
            <person name="Luo Y.B."/>
            <person name="Van de Peer Y."/>
            <person name="Liu Z.J."/>
        </authorList>
    </citation>
    <scope>NUCLEOTIDE SEQUENCE [LARGE SCALE GENOMIC DNA]</scope>
    <source>
        <tissue evidence="1">The whole plant</tissue>
    </source>
</reference>
<reference evidence="1 2" key="2">
    <citation type="journal article" date="2017" name="Nature">
        <title>The Apostasia genome and the evolution of orchids.</title>
        <authorList>
            <person name="Zhang G.Q."/>
            <person name="Liu K.W."/>
            <person name="Li Z."/>
            <person name="Lohaus R."/>
            <person name="Hsiao Y.Y."/>
            <person name="Niu S.C."/>
            <person name="Wang J.Y."/>
            <person name="Lin Y.C."/>
            <person name="Xu Q."/>
            <person name="Chen L.J."/>
            <person name="Yoshida K."/>
            <person name="Fujiwara S."/>
            <person name="Wang Z.W."/>
            <person name="Zhang Y.Q."/>
            <person name="Mitsuda N."/>
            <person name="Wang M."/>
            <person name="Liu G.H."/>
            <person name="Pecoraro L."/>
            <person name="Huang H.X."/>
            <person name="Xiao X.J."/>
            <person name="Lin M."/>
            <person name="Wu X.Y."/>
            <person name="Wu W.L."/>
            <person name="Chen Y.Y."/>
            <person name="Chang S.B."/>
            <person name="Sakamoto S."/>
            <person name="Ohme-Takagi M."/>
            <person name="Yagi M."/>
            <person name="Zeng S.J."/>
            <person name="Shen C.Y."/>
            <person name="Yeh C.M."/>
            <person name="Luo Y.B."/>
            <person name="Tsai W.C."/>
            <person name="Van de Peer Y."/>
            <person name="Liu Z.J."/>
        </authorList>
    </citation>
    <scope>NUCLEOTIDE SEQUENCE [LARGE SCALE GENOMIC DNA]</scope>
    <source>
        <tissue evidence="1">The whole plant</tissue>
    </source>
</reference>
<gene>
    <name evidence="1" type="ORF">MA16_Dca017665</name>
</gene>
<evidence type="ECO:0000313" key="1">
    <source>
        <dbReference type="EMBL" id="PKU84838.1"/>
    </source>
</evidence>